<dbReference type="OrthoDB" id="270763at2759"/>
<evidence type="ECO:0008006" key="3">
    <source>
        <dbReference type="Google" id="ProtNLM"/>
    </source>
</evidence>
<dbReference type="Proteomes" id="UP000053890">
    <property type="component" value="Unassembled WGS sequence"/>
</dbReference>
<accession>A0A0P9FCU9</accession>
<proteinExistence type="predicted"/>
<dbReference type="EMBL" id="KQ474082">
    <property type="protein sequence ID" value="KPV73538.1"/>
    <property type="molecule type" value="Genomic_DNA"/>
</dbReference>
<dbReference type="RefSeq" id="XP_018269587.1">
    <property type="nucleotide sequence ID" value="XM_018414620.1"/>
</dbReference>
<dbReference type="AlphaFoldDB" id="A0A0P9FCU9"/>
<gene>
    <name evidence="1" type="ORF">RHOBADRAFT_45499</name>
</gene>
<name>A0A0P9FCU9_RHOGW</name>
<dbReference type="GeneID" id="28975068"/>
<sequence>MPQPPLPLELVALILEPFRDIKDDGERREIGERIALVCKTWLPLGRDIVWHRVSIKVFADQRLAEGIVAHPSSAAVIRHLTVEPDDLQLPMELEADAEPSGTSAFLDDDVYQAALVKSVEVVEACARLDSLALDFVRASDLFDRLPRARMAAALTRLHLSVTLRADFGGADLIEALGRFTSLKNLELAVCDALDVVVDLSNVVATHKLPVATLKLDILVGDPVKVRLIGDAVHGLFDPGRMQHLTCAGLGAASPSFAWLSRYEYLDTAVLMALYGDDVDSAFTNVVAALYTHPRVRGVLFAYEPYTLPSDTIPPTSPVPLGAFLKALPPQVREYVVQGLTFDDTLGLLESPRVNKPVDDVTVVLNLALPDGDDNERRPCVETVVRRERTEDGASWVSFQSQEQQT</sequence>
<keyword evidence="2" id="KW-1185">Reference proteome</keyword>
<evidence type="ECO:0000313" key="2">
    <source>
        <dbReference type="Proteomes" id="UP000053890"/>
    </source>
</evidence>
<organism evidence="1 2">
    <name type="scientific">Rhodotorula graminis (strain WP1)</name>
    <dbReference type="NCBI Taxonomy" id="578459"/>
    <lineage>
        <taxon>Eukaryota</taxon>
        <taxon>Fungi</taxon>
        <taxon>Dikarya</taxon>
        <taxon>Basidiomycota</taxon>
        <taxon>Pucciniomycotina</taxon>
        <taxon>Microbotryomycetes</taxon>
        <taxon>Sporidiobolales</taxon>
        <taxon>Sporidiobolaceae</taxon>
        <taxon>Rhodotorula</taxon>
    </lineage>
</organism>
<evidence type="ECO:0000313" key="1">
    <source>
        <dbReference type="EMBL" id="KPV73538.1"/>
    </source>
</evidence>
<protein>
    <recommendedName>
        <fullName evidence="3">F-box domain-containing protein</fullName>
    </recommendedName>
</protein>
<reference evidence="1 2" key="1">
    <citation type="journal article" date="2015" name="Front. Microbiol.">
        <title>Genome sequence of the plant growth promoting endophytic yeast Rhodotorula graminis WP1.</title>
        <authorList>
            <person name="Firrincieli A."/>
            <person name="Otillar R."/>
            <person name="Salamov A."/>
            <person name="Schmutz J."/>
            <person name="Khan Z."/>
            <person name="Redman R.S."/>
            <person name="Fleck N.D."/>
            <person name="Lindquist E."/>
            <person name="Grigoriev I.V."/>
            <person name="Doty S.L."/>
        </authorList>
    </citation>
    <scope>NUCLEOTIDE SEQUENCE [LARGE SCALE GENOMIC DNA]</scope>
    <source>
        <strain evidence="1 2">WP1</strain>
    </source>
</reference>